<dbReference type="AlphaFoldDB" id="A0A7S3ZUW1"/>
<dbReference type="InterPro" id="IPR057982">
    <property type="entry name" value="TPR_NAA35"/>
</dbReference>
<dbReference type="EMBL" id="HBIW01011643">
    <property type="protein sequence ID" value="CAE0694541.1"/>
    <property type="molecule type" value="Transcribed_RNA"/>
</dbReference>
<organism evidence="6">
    <name type="scientific">Pelagomonas calceolata</name>
    <dbReference type="NCBI Taxonomy" id="35677"/>
    <lineage>
        <taxon>Eukaryota</taxon>
        <taxon>Sar</taxon>
        <taxon>Stramenopiles</taxon>
        <taxon>Ochrophyta</taxon>
        <taxon>Pelagophyceae</taxon>
        <taxon>Pelagomonadales</taxon>
        <taxon>Pelagomonadaceae</taxon>
        <taxon>Pelagomonas</taxon>
    </lineage>
</organism>
<comment type="similarity">
    <text evidence="2">Belongs to the MAK10 family.</text>
</comment>
<gene>
    <name evidence="6" type="ORF">PCAL00307_LOCUS9977</name>
</gene>
<evidence type="ECO:0000313" key="6">
    <source>
        <dbReference type="EMBL" id="CAE0694541.1"/>
    </source>
</evidence>
<sequence>MAASDAPPPPPVDEEDERWVDVTEDVAGVAASLDVDELLRAPTFSLYDSMSALELMDPKMDALGSEPPQRSVAELLKDLPVDLAPGPAIIILDRLLALEVSYHGGASLHDSILECVALRDPATAALSDASPASKAVAQAANLTLWVCEAAREIVVAADIFEEEDFATSTTKVSKAVEEARRRGRALPVDESVEDARLQAHVALRRSLAEAVARLGAERHALQDDGGATDRARNALDQLDALDADHSDGDATIADAWFATCRDEHATTRGVSPPQGGWASSDERKATRDACRQLLRGLDRVWDLRRCLASLRFSDESTELPALPSVDARRCEHAHSRLLRLCLNVGHQSRGGGRFVLPRSFAALELGGAGAPLRKLLNQDDFGAEASATRLGRGPKKASVFGVVVDSIVSGGAPNCVVQCRAGAEFASRASLRVLHVLRAVASANRARLRQQLPGLLLDWAQLVEDARRADMRCAEALRLPNEHARYLGTWALKYSLLLMERTLALDVSLELVVTPSDLEHVFWYREYLLAARSTLAQDARRQRVLLRDSLAEQPDAPRITEEERRLDALADARDAALEASLRGARCLCRATHLVCAARAARDAATSDGGQTYVYASRRTRFAKRFSAFACFAEPAPIQYEAYESISLKQRAACDDIPTAAAKFFGDAAQLVDHAIKLGKTAEPVLYSTADADDLVALKRVAVSNRVGLARADADADPPPKFALDLAAHEDFPVVKGL</sequence>
<comment type="subcellular location">
    <subcellularLocation>
        <location evidence="1">Cytoplasm</location>
    </subcellularLocation>
</comment>
<proteinExistence type="inferred from homology"/>
<protein>
    <submittedName>
        <fullName evidence="6">Uncharacterized protein</fullName>
    </submittedName>
</protein>
<evidence type="ECO:0000259" key="5">
    <source>
        <dbReference type="Pfam" id="PF25789"/>
    </source>
</evidence>
<evidence type="ECO:0000259" key="4">
    <source>
        <dbReference type="Pfam" id="PF04112"/>
    </source>
</evidence>
<evidence type="ECO:0000256" key="3">
    <source>
        <dbReference type="ARBA" id="ARBA00022490"/>
    </source>
</evidence>
<feature type="domain" description="NAA35-like TPR repeats" evidence="5">
    <location>
        <begin position="423"/>
        <end position="734"/>
    </location>
</feature>
<keyword evidence="3" id="KW-0963">Cytoplasm</keyword>
<dbReference type="PANTHER" id="PTHR21373:SF0">
    <property type="entry name" value="N-ALPHA-ACETYLTRANSFERASE 35, NATC AUXILIARY SUBUNIT"/>
    <property type="match status" value="1"/>
</dbReference>
<dbReference type="PANTHER" id="PTHR21373">
    <property type="entry name" value="GLUCOSE REPRESSIBLE PROTEIN MAK10"/>
    <property type="match status" value="1"/>
</dbReference>
<dbReference type="GO" id="GO:0031417">
    <property type="term" value="C:NatC complex"/>
    <property type="evidence" value="ECO:0007669"/>
    <property type="project" value="InterPro"/>
</dbReference>
<dbReference type="InterPro" id="IPR007244">
    <property type="entry name" value="Naa35_N"/>
</dbReference>
<reference evidence="6" key="1">
    <citation type="submission" date="2021-01" db="EMBL/GenBank/DDBJ databases">
        <authorList>
            <person name="Corre E."/>
            <person name="Pelletier E."/>
            <person name="Niang G."/>
            <person name="Scheremetjew M."/>
            <person name="Finn R."/>
            <person name="Kale V."/>
            <person name="Holt S."/>
            <person name="Cochrane G."/>
            <person name="Meng A."/>
            <person name="Brown T."/>
            <person name="Cohen L."/>
        </authorList>
    </citation>
    <scope>NUCLEOTIDE SEQUENCE</scope>
    <source>
        <strain evidence="6">CCMP1756</strain>
    </source>
</reference>
<dbReference type="InterPro" id="IPR057983">
    <property type="entry name" value="NAA35-like_N"/>
</dbReference>
<dbReference type="Pfam" id="PF25789">
    <property type="entry name" value="TPR_NAA35"/>
    <property type="match status" value="1"/>
</dbReference>
<accession>A0A7S3ZUW1</accession>
<dbReference type="Pfam" id="PF04112">
    <property type="entry name" value="Mak10"/>
    <property type="match status" value="1"/>
</dbReference>
<evidence type="ECO:0000256" key="2">
    <source>
        <dbReference type="ARBA" id="ARBA00006289"/>
    </source>
</evidence>
<evidence type="ECO:0000256" key="1">
    <source>
        <dbReference type="ARBA" id="ARBA00004496"/>
    </source>
</evidence>
<name>A0A7S3ZUW1_9STRA</name>
<feature type="domain" description="NAA35-like N-terminal" evidence="4">
    <location>
        <begin position="37"/>
        <end position="173"/>
    </location>
</feature>